<evidence type="ECO:0000313" key="12">
    <source>
        <dbReference type="EMBL" id="ETA81885.1"/>
    </source>
</evidence>
<dbReference type="STRING" id="994573.T472_0204095"/>
<dbReference type="InterPro" id="IPR001989">
    <property type="entry name" value="Radical_activat_CS"/>
</dbReference>
<keyword evidence="6" id="KW-0560">Oxidoreductase</keyword>
<comment type="caution">
    <text evidence="12">The sequence shown here is derived from an EMBL/GenBank/DDBJ whole genome shotgun (WGS) entry which is preliminary data.</text>
</comment>
<dbReference type="SFLD" id="SFLDG01066">
    <property type="entry name" value="organic_radical-activating_enz"/>
    <property type="match status" value="1"/>
</dbReference>
<dbReference type="PROSITE" id="PS51918">
    <property type="entry name" value="RADICAL_SAM"/>
    <property type="match status" value="1"/>
</dbReference>
<feature type="domain" description="Radical SAM core" evidence="11">
    <location>
        <begin position="20"/>
        <end position="303"/>
    </location>
</feature>
<dbReference type="InterPro" id="IPR017900">
    <property type="entry name" value="4Fe4S_Fe_S_CS"/>
</dbReference>
<dbReference type="eggNOG" id="COG1180">
    <property type="taxonomic scope" value="Bacteria"/>
</dbReference>
<dbReference type="Gene3D" id="3.20.20.70">
    <property type="entry name" value="Aldolase class I"/>
    <property type="match status" value="1"/>
</dbReference>
<reference evidence="12 13" key="1">
    <citation type="journal article" date="2014" name="Genome Announc.">
        <title>Genome Sequence of Youngiibacter fragilis, the Type Strain of the Genus Youngiibacter.</title>
        <authorList>
            <person name="Wawrik C.B."/>
            <person name="Callaghan A.V."/>
            <person name="Stamps B.W."/>
            <person name="Wawrik B."/>
        </authorList>
    </citation>
    <scope>NUCLEOTIDE SEQUENCE [LARGE SCALE GENOMIC DNA]</scope>
    <source>
        <strain evidence="12 13">232.1</strain>
    </source>
</reference>
<evidence type="ECO:0000313" key="13">
    <source>
        <dbReference type="Proteomes" id="UP000017747"/>
    </source>
</evidence>
<dbReference type="InterPro" id="IPR017896">
    <property type="entry name" value="4Fe4S_Fe-S-bd"/>
</dbReference>
<dbReference type="PIRSF" id="PIRSF000371">
    <property type="entry name" value="PFL_act_enz"/>
    <property type="match status" value="1"/>
</dbReference>
<dbReference type="InterPro" id="IPR040074">
    <property type="entry name" value="BssD/PflA/YjjW"/>
</dbReference>
<dbReference type="Proteomes" id="UP000017747">
    <property type="component" value="Unassembled WGS sequence"/>
</dbReference>
<dbReference type="Gene3D" id="3.30.70.20">
    <property type="match status" value="1"/>
</dbReference>
<dbReference type="AlphaFoldDB" id="V7I6N2"/>
<dbReference type="Pfam" id="PF04055">
    <property type="entry name" value="Radical_SAM"/>
    <property type="match status" value="1"/>
</dbReference>
<evidence type="ECO:0000256" key="4">
    <source>
        <dbReference type="ARBA" id="ARBA00022691"/>
    </source>
</evidence>
<evidence type="ECO:0000256" key="3">
    <source>
        <dbReference type="ARBA" id="ARBA00022485"/>
    </source>
</evidence>
<evidence type="ECO:0000259" key="11">
    <source>
        <dbReference type="PROSITE" id="PS51918"/>
    </source>
</evidence>
<dbReference type="EMBL" id="AXUN02000056">
    <property type="protein sequence ID" value="ETA81885.1"/>
    <property type="molecule type" value="Genomic_DNA"/>
</dbReference>
<evidence type="ECO:0000256" key="5">
    <source>
        <dbReference type="ARBA" id="ARBA00022723"/>
    </source>
</evidence>
<keyword evidence="5" id="KW-0479">Metal-binding</keyword>
<dbReference type="InterPro" id="IPR007197">
    <property type="entry name" value="rSAM"/>
</dbReference>
<comment type="cofactor">
    <cofactor evidence="1">
        <name>[4Fe-4S] cluster</name>
        <dbReference type="ChEBI" id="CHEBI:49883"/>
    </cofactor>
</comment>
<dbReference type="InterPro" id="IPR012839">
    <property type="entry name" value="Organic_radical_activase"/>
</dbReference>
<evidence type="ECO:0000256" key="7">
    <source>
        <dbReference type="ARBA" id="ARBA00023004"/>
    </source>
</evidence>
<comment type="catalytic activity">
    <reaction evidence="9">
        <text>glycyl-[protein] + reduced [flavodoxin] + S-adenosyl-L-methionine = glycin-2-yl radical-[protein] + semiquinone [flavodoxin] + 5'-deoxyadenosine + L-methionine + H(+)</text>
        <dbReference type="Rhea" id="RHEA:61976"/>
        <dbReference type="Rhea" id="RHEA-COMP:10622"/>
        <dbReference type="Rhea" id="RHEA-COMP:14480"/>
        <dbReference type="Rhea" id="RHEA-COMP:15993"/>
        <dbReference type="Rhea" id="RHEA-COMP:15994"/>
        <dbReference type="ChEBI" id="CHEBI:15378"/>
        <dbReference type="ChEBI" id="CHEBI:17319"/>
        <dbReference type="ChEBI" id="CHEBI:29947"/>
        <dbReference type="ChEBI" id="CHEBI:32722"/>
        <dbReference type="ChEBI" id="CHEBI:57618"/>
        <dbReference type="ChEBI" id="CHEBI:57844"/>
        <dbReference type="ChEBI" id="CHEBI:59789"/>
        <dbReference type="ChEBI" id="CHEBI:140311"/>
    </reaction>
</comment>
<dbReference type="GO" id="GO:0046872">
    <property type="term" value="F:metal ion binding"/>
    <property type="evidence" value="ECO:0007669"/>
    <property type="project" value="UniProtKB-KW"/>
</dbReference>
<keyword evidence="7" id="KW-0408">Iron</keyword>
<dbReference type="PROSITE" id="PS01087">
    <property type="entry name" value="RADICAL_ACTIVATING"/>
    <property type="match status" value="1"/>
</dbReference>
<dbReference type="RefSeq" id="WP_023383152.1">
    <property type="nucleotide sequence ID" value="NZ_AXUN02000056.1"/>
</dbReference>
<organism evidence="12 13">
    <name type="scientific">Youngiibacter fragilis 232.1</name>
    <dbReference type="NCBI Taxonomy" id="994573"/>
    <lineage>
        <taxon>Bacteria</taxon>
        <taxon>Bacillati</taxon>
        <taxon>Bacillota</taxon>
        <taxon>Clostridia</taxon>
        <taxon>Eubacteriales</taxon>
        <taxon>Clostridiaceae</taxon>
        <taxon>Youngiibacter</taxon>
    </lineage>
</organism>
<dbReference type="SUPFAM" id="SSF54862">
    <property type="entry name" value="4Fe-4S ferredoxins"/>
    <property type="match status" value="1"/>
</dbReference>
<evidence type="ECO:0000256" key="6">
    <source>
        <dbReference type="ARBA" id="ARBA00023002"/>
    </source>
</evidence>
<dbReference type="NCBIfam" id="TIGR02494">
    <property type="entry name" value="PFLE_PFLC"/>
    <property type="match status" value="1"/>
</dbReference>
<evidence type="ECO:0000259" key="10">
    <source>
        <dbReference type="PROSITE" id="PS51379"/>
    </source>
</evidence>
<evidence type="ECO:0000256" key="1">
    <source>
        <dbReference type="ARBA" id="ARBA00001966"/>
    </source>
</evidence>
<dbReference type="SFLD" id="SFLDG01118">
    <property type="entry name" value="activating_enzymes__group_2"/>
    <property type="match status" value="1"/>
</dbReference>
<accession>V7I6N2</accession>
<keyword evidence="8" id="KW-0411">Iron-sulfur</keyword>
<dbReference type="SUPFAM" id="SSF102114">
    <property type="entry name" value="Radical SAM enzymes"/>
    <property type="match status" value="1"/>
</dbReference>
<evidence type="ECO:0000256" key="9">
    <source>
        <dbReference type="ARBA" id="ARBA00047365"/>
    </source>
</evidence>
<keyword evidence="13" id="KW-1185">Reference proteome</keyword>
<feature type="domain" description="4Fe-4S ferredoxin-type" evidence="10">
    <location>
        <begin position="51"/>
        <end position="80"/>
    </location>
</feature>
<keyword evidence="3" id="KW-0004">4Fe-4S</keyword>
<dbReference type="OrthoDB" id="9782387at2"/>
<dbReference type="SFLD" id="SFLDS00029">
    <property type="entry name" value="Radical_SAM"/>
    <property type="match status" value="1"/>
</dbReference>
<dbReference type="PANTHER" id="PTHR30352">
    <property type="entry name" value="PYRUVATE FORMATE-LYASE-ACTIVATING ENZYME"/>
    <property type="match status" value="1"/>
</dbReference>
<gene>
    <name evidence="12" type="ORF">T472_0204095</name>
</gene>
<dbReference type="PATRIC" id="fig|994573.3.peg.768"/>
<sequence>MEKSNGQSGIVFNIQHYCIHDGPGIRTNVFLKGCPINCLWCQNPESNQIQPQIMYEISKCVGCGACVSACEQNAITLENGHVKTNRSLCNGCGKCADACLNESRNLMGKTYTVEKVIEEVLQDRLFYGTSGGGVTLTGGEVLYQYAFTKNILKECKKLGLHTAIETCGYSKWEIMSQVLEHTDLVLYDIKHMIPENHLLCTGVSNDLILSNLKKASTDIKKDIIIRVPVIPNYNDSKENFHKLGSFIVENVPTCIEVNLLPYHAMGEGKRDQLEESRSNFRSHSPSQEAMEDYLSIIRSYGITPAK</sequence>
<dbReference type="InterPro" id="IPR034457">
    <property type="entry name" value="Organic_radical-activating"/>
</dbReference>
<proteinExistence type="inferred from homology"/>
<name>V7I6N2_9CLOT</name>
<dbReference type="PANTHER" id="PTHR30352:SF4">
    <property type="entry name" value="PYRUVATE FORMATE-LYASE 2-ACTIVATING ENZYME"/>
    <property type="match status" value="1"/>
</dbReference>
<dbReference type="InterPro" id="IPR058240">
    <property type="entry name" value="rSAM_sf"/>
</dbReference>
<comment type="similarity">
    <text evidence="2">Belongs to the organic radical-activating enzymes family.</text>
</comment>
<dbReference type="PROSITE" id="PS00198">
    <property type="entry name" value="4FE4S_FER_1"/>
    <property type="match status" value="1"/>
</dbReference>
<evidence type="ECO:0000256" key="8">
    <source>
        <dbReference type="ARBA" id="ARBA00023014"/>
    </source>
</evidence>
<keyword evidence="4" id="KW-0949">S-adenosyl-L-methionine</keyword>
<evidence type="ECO:0000256" key="2">
    <source>
        <dbReference type="ARBA" id="ARBA00009777"/>
    </source>
</evidence>
<dbReference type="GO" id="GO:0016491">
    <property type="term" value="F:oxidoreductase activity"/>
    <property type="evidence" value="ECO:0007669"/>
    <property type="project" value="UniProtKB-KW"/>
</dbReference>
<dbReference type="InterPro" id="IPR013785">
    <property type="entry name" value="Aldolase_TIM"/>
</dbReference>
<dbReference type="PROSITE" id="PS51379">
    <property type="entry name" value="4FE4S_FER_2"/>
    <property type="match status" value="2"/>
</dbReference>
<dbReference type="GO" id="GO:0051539">
    <property type="term" value="F:4 iron, 4 sulfur cluster binding"/>
    <property type="evidence" value="ECO:0007669"/>
    <property type="project" value="UniProtKB-KW"/>
</dbReference>
<dbReference type="Pfam" id="PF00037">
    <property type="entry name" value="Fer4"/>
    <property type="match status" value="1"/>
</dbReference>
<protein>
    <submittedName>
        <fullName evidence="12">Glycyl radical-activating protein</fullName>
    </submittedName>
</protein>
<feature type="domain" description="4Fe-4S ferredoxin-type" evidence="10">
    <location>
        <begin position="81"/>
        <end position="109"/>
    </location>
</feature>